<dbReference type="EMBL" id="LR589635">
    <property type="protein sequence ID" value="VTP07887.1"/>
    <property type="molecule type" value="Genomic_DNA"/>
</dbReference>
<protein>
    <submittedName>
        <fullName evidence="3">Uncharacterized protein</fullName>
    </submittedName>
</protein>
<evidence type="ECO:0000259" key="2">
    <source>
        <dbReference type="Pfam" id="PF21181"/>
    </source>
</evidence>
<evidence type="ECO:0000313" key="3">
    <source>
        <dbReference type="EMBL" id="VTP07887.1"/>
    </source>
</evidence>
<dbReference type="Pfam" id="PF21181">
    <property type="entry name" value="SsfX3_N"/>
    <property type="match status" value="1"/>
</dbReference>
<dbReference type="AlphaFoldDB" id="A0A653FDZ9"/>
<dbReference type="Gene3D" id="2.60.120.260">
    <property type="entry name" value="Galactose-binding domain-like"/>
    <property type="match status" value="1"/>
</dbReference>
<sequence>MTSSNLGLLPRPITVDLFRGLAELEDTNRGWLPHRLPRPARARCDDPQLLGAEAQPSGVRLAVRTAATAIELDVLRTRVVLTGIPARADGVVDLLIDGRRVRRSTVYGGDLVRIDPSTGASETVPGEVATLRFNELPEHDKTVELWLPHYERTEVVGLRTDAPVTPAQTDRPIWIHHGSSISQGSNADTPSTTWPALVASEANLDLVNLGFSGSAMLDSFVARSIRDRPADLISVKIGINLVNSDLMRRRAFGPAVHGFLDTIRDGHPSAPLVVIGPLYCPIHETTPGPGSFDVDALASGTVRFVAVGDPADALVPNAGLRRLTLSGIRDHLAEIVASRQADDPYLFYVDGLDLYGPGDEAAHPLPDNLHPDAATHRLIAQRFAQIAQRFAHVLDGRVSGWSPVRTS</sequence>
<dbReference type="Gene3D" id="3.40.50.1110">
    <property type="entry name" value="SGNH hydrolase"/>
    <property type="match status" value="1"/>
</dbReference>
<dbReference type="KEGG" id="msh:LI98_12445"/>
<dbReference type="InterPro" id="IPR013830">
    <property type="entry name" value="SGNH_hydro"/>
</dbReference>
<proteinExistence type="predicted"/>
<dbReference type="Pfam" id="PF14606">
    <property type="entry name" value="Lipase_GDSL_3"/>
    <property type="match status" value="1"/>
</dbReference>
<dbReference type="GeneID" id="93457288"/>
<organism evidence="3">
    <name type="scientific">Mycolicibacterium smegmatis</name>
    <name type="common">Mycobacterium smegmatis</name>
    <dbReference type="NCBI Taxonomy" id="1772"/>
    <lineage>
        <taxon>Bacteria</taxon>
        <taxon>Bacillati</taxon>
        <taxon>Actinomycetota</taxon>
        <taxon>Actinomycetes</taxon>
        <taxon>Mycobacteriales</taxon>
        <taxon>Mycobacteriaceae</taxon>
        <taxon>Mycolicibacterium</taxon>
    </lineage>
</organism>
<evidence type="ECO:0000259" key="1">
    <source>
        <dbReference type="Pfam" id="PF14606"/>
    </source>
</evidence>
<dbReference type="RefSeq" id="WP_011728384.1">
    <property type="nucleotide sequence ID" value="NZ_CP009495.1"/>
</dbReference>
<accession>A0A653FDZ9</accession>
<reference evidence="3" key="1">
    <citation type="submission" date="2019-05" db="EMBL/GenBank/DDBJ databases">
        <authorList>
            <person name="Naeem R."/>
            <person name="Antony C."/>
            <person name="Guan Q."/>
        </authorList>
    </citation>
    <scope>NUCLEOTIDE SEQUENCE</scope>
    <source>
        <strain evidence="3">1</strain>
    </source>
</reference>
<dbReference type="InterPro" id="IPR036514">
    <property type="entry name" value="SGNH_hydro_sf"/>
</dbReference>
<gene>
    <name evidence="3" type="ORF">BIN_B_02211</name>
</gene>
<feature type="domain" description="SsfX3-like N-terminal" evidence="2">
    <location>
        <begin position="18"/>
        <end position="151"/>
    </location>
</feature>
<dbReference type="KEGG" id="msn:LI99_12440"/>
<feature type="domain" description="SGNH hydrolase-type esterase" evidence="1">
    <location>
        <begin position="175"/>
        <end position="275"/>
    </location>
</feature>
<dbReference type="SUPFAM" id="SSF52266">
    <property type="entry name" value="SGNH hydrolase"/>
    <property type="match status" value="1"/>
</dbReference>
<dbReference type="InterPro" id="IPR048977">
    <property type="entry name" value="SsfX3-like_N"/>
</dbReference>
<name>A0A653FDZ9_MYCSM</name>
<dbReference type="OMA" id="IWLPHNE"/>